<keyword evidence="5" id="KW-0539">Nucleus</keyword>
<keyword evidence="3" id="KW-0805">Transcription regulation</keyword>
<dbReference type="InterPro" id="IPR036864">
    <property type="entry name" value="Zn2-C6_fun-type_DNA-bd_sf"/>
</dbReference>
<dbReference type="PROSITE" id="PS00463">
    <property type="entry name" value="ZN2_CY6_FUNGAL_1"/>
    <property type="match status" value="1"/>
</dbReference>
<evidence type="ECO:0000313" key="8">
    <source>
        <dbReference type="Proteomes" id="UP000813461"/>
    </source>
</evidence>
<evidence type="ECO:0000256" key="4">
    <source>
        <dbReference type="ARBA" id="ARBA00023163"/>
    </source>
</evidence>
<evidence type="ECO:0000256" key="1">
    <source>
        <dbReference type="ARBA" id="ARBA00022723"/>
    </source>
</evidence>
<dbReference type="EMBL" id="JAGMVJ010000010">
    <property type="protein sequence ID" value="KAH7087179.1"/>
    <property type="molecule type" value="Genomic_DNA"/>
</dbReference>
<dbReference type="SUPFAM" id="SSF57701">
    <property type="entry name" value="Zn2/Cys6 DNA-binding domain"/>
    <property type="match status" value="1"/>
</dbReference>
<dbReference type="PRINTS" id="PR00755">
    <property type="entry name" value="AFLATOXINBRP"/>
</dbReference>
<dbReference type="PANTHER" id="PTHR47660">
    <property type="entry name" value="TRANSCRIPTION FACTOR WITH C2H2 AND ZN(2)-CYS(6) DNA BINDING DOMAIN (EUROFUNG)-RELATED-RELATED"/>
    <property type="match status" value="1"/>
</dbReference>
<evidence type="ECO:0000256" key="3">
    <source>
        <dbReference type="ARBA" id="ARBA00023015"/>
    </source>
</evidence>
<comment type="caution">
    <text evidence="7">The sequence shown here is derived from an EMBL/GenBank/DDBJ whole genome shotgun (WGS) entry which is preliminary data.</text>
</comment>
<name>A0A8K0R836_9PLEO</name>
<dbReference type="AlphaFoldDB" id="A0A8K0R836"/>
<sequence>MIERLEVKACTNCAKSRKKCGKQRPECMRCRTKHLSCHYPAAKRTQFITLCDVDNNVSIPPSTSLSHARSDSLPSTLNFTLPFLEAPTPSSWFAAPSTWIVDPPPPYLASNASRFSSSDFAYCLDCVTGWLKQWVETGSCPFIHSRLYTICFPPAIQSAYMALSTYLHKTPANSGIVCRIVEQRATELVREGLVDDPSASAGLQNVARVQALLIYQCIGLRDGDLRLRKMAEGHMPVMEEWLNLLMGQMSESLCCNPASLFTYPIPDPEQVPGSNFPTVPKSQHLWLSWILAESVRRLWLITAGVQGLYKMFTCPESTRPCMGGTLFTSRRGFWEASSAHIWEKECTVRYSGLVRLTETDKLFSMVPKGELSDFARVVLRCTYGEGWCELVGL</sequence>
<dbReference type="Gene3D" id="4.10.240.10">
    <property type="entry name" value="Zn(2)-C6 fungal-type DNA-binding domain"/>
    <property type="match status" value="1"/>
</dbReference>
<gene>
    <name evidence="7" type="ORF">FB567DRAFT_61208</name>
</gene>
<dbReference type="Proteomes" id="UP000813461">
    <property type="component" value="Unassembled WGS sequence"/>
</dbReference>
<dbReference type="Pfam" id="PF00172">
    <property type="entry name" value="Zn_clus"/>
    <property type="match status" value="1"/>
</dbReference>
<dbReference type="GO" id="GO:0008270">
    <property type="term" value="F:zinc ion binding"/>
    <property type="evidence" value="ECO:0007669"/>
    <property type="project" value="InterPro"/>
</dbReference>
<dbReference type="PROSITE" id="PS50048">
    <property type="entry name" value="ZN2_CY6_FUNGAL_2"/>
    <property type="match status" value="1"/>
</dbReference>
<feature type="domain" description="Zn(2)-C6 fungal-type" evidence="6">
    <location>
        <begin position="9"/>
        <end position="39"/>
    </location>
</feature>
<dbReference type="CDD" id="cd00067">
    <property type="entry name" value="GAL4"/>
    <property type="match status" value="1"/>
</dbReference>
<evidence type="ECO:0000256" key="5">
    <source>
        <dbReference type="ARBA" id="ARBA00023242"/>
    </source>
</evidence>
<reference evidence="7" key="1">
    <citation type="journal article" date="2021" name="Nat. Commun.">
        <title>Genetic determinants of endophytism in the Arabidopsis root mycobiome.</title>
        <authorList>
            <person name="Mesny F."/>
            <person name="Miyauchi S."/>
            <person name="Thiergart T."/>
            <person name="Pickel B."/>
            <person name="Atanasova L."/>
            <person name="Karlsson M."/>
            <person name="Huettel B."/>
            <person name="Barry K.W."/>
            <person name="Haridas S."/>
            <person name="Chen C."/>
            <person name="Bauer D."/>
            <person name="Andreopoulos W."/>
            <person name="Pangilinan J."/>
            <person name="LaButti K."/>
            <person name="Riley R."/>
            <person name="Lipzen A."/>
            <person name="Clum A."/>
            <person name="Drula E."/>
            <person name="Henrissat B."/>
            <person name="Kohler A."/>
            <person name="Grigoriev I.V."/>
            <person name="Martin F.M."/>
            <person name="Hacquard S."/>
        </authorList>
    </citation>
    <scope>NUCLEOTIDE SEQUENCE</scope>
    <source>
        <strain evidence="7">MPI-SDFR-AT-0120</strain>
    </source>
</reference>
<evidence type="ECO:0000256" key="2">
    <source>
        <dbReference type="ARBA" id="ARBA00022833"/>
    </source>
</evidence>
<protein>
    <recommendedName>
        <fullName evidence="6">Zn(2)-C6 fungal-type domain-containing protein</fullName>
    </recommendedName>
</protein>
<evidence type="ECO:0000313" key="7">
    <source>
        <dbReference type="EMBL" id="KAH7087179.1"/>
    </source>
</evidence>
<dbReference type="OrthoDB" id="5355161at2759"/>
<proteinExistence type="predicted"/>
<dbReference type="GO" id="GO:0000981">
    <property type="term" value="F:DNA-binding transcription factor activity, RNA polymerase II-specific"/>
    <property type="evidence" value="ECO:0007669"/>
    <property type="project" value="InterPro"/>
</dbReference>
<keyword evidence="8" id="KW-1185">Reference proteome</keyword>
<keyword evidence="2" id="KW-0862">Zinc</keyword>
<organism evidence="7 8">
    <name type="scientific">Paraphoma chrysanthemicola</name>
    <dbReference type="NCBI Taxonomy" id="798071"/>
    <lineage>
        <taxon>Eukaryota</taxon>
        <taxon>Fungi</taxon>
        <taxon>Dikarya</taxon>
        <taxon>Ascomycota</taxon>
        <taxon>Pezizomycotina</taxon>
        <taxon>Dothideomycetes</taxon>
        <taxon>Pleosporomycetidae</taxon>
        <taxon>Pleosporales</taxon>
        <taxon>Pleosporineae</taxon>
        <taxon>Phaeosphaeriaceae</taxon>
        <taxon>Paraphoma</taxon>
    </lineage>
</organism>
<evidence type="ECO:0000259" key="6">
    <source>
        <dbReference type="PROSITE" id="PS50048"/>
    </source>
</evidence>
<keyword evidence="4" id="KW-0804">Transcription</keyword>
<dbReference type="InterPro" id="IPR001138">
    <property type="entry name" value="Zn2Cys6_DnaBD"/>
</dbReference>
<accession>A0A8K0R836</accession>
<keyword evidence="1" id="KW-0479">Metal-binding</keyword>